<dbReference type="Gene3D" id="3.40.50.720">
    <property type="entry name" value="NAD(P)-binding Rossmann-like Domain"/>
    <property type="match status" value="1"/>
</dbReference>
<name>A0A437M1R4_9PROT</name>
<dbReference type="PRINTS" id="PR00081">
    <property type="entry name" value="GDHRDH"/>
</dbReference>
<dbReference type="Pfam" id="PF00106">
    <property type="entry name" value="adh_short"/>
    <property type="match status" value="1"/>
</dbReference>
<comment type="caution">
    <text evidence="1">The sequence shown here is derived from an EMBL/GenBank/DDBJ whole genome shotgun (WGS) entry which is preliminary data.</text>
</comment>
<dbReference type="InterPro" id="IPR002347">
    <property type="entry name" value="SDR_fam"/>
</dbReference>
<dbReference type="RefSeq" id="WP_127789754.1">
    <property type="nucleotide sequence ID" value="NZ_SACL01000010.1"/>
</dbReference>
<gene>
    <name evidence="1" type="ORF">EOD42_22060</name>
</gene>
<dbReference type="AlphaFoldDB" id="A0A437M1R4"/>
<organism evidence="1 2">
    <name type="scientific">Rhodovarius crocodyli</name>
    <dbReference type="NCBI Taxonomy" id="1979269"/>
    <lineage>
        <taxon>Bacteria</taxon>
        <taxon>Pseudomonadati</taxon>
        <taxon>Pseudomonadota</taxon>
        <taxon>Alphaproteobacteria</taxon>
        <taxon>Acetobacterales</taxon>
        <taxon>Roseomonadaceae</taxon>
        <taxon>Rhodovarius</taxon>
    </lineage>
</organism>
<dbReference type="PANTHER" id="PTHR43431:SF7">
    <property type="entry name" value="OXIDOREDUCTASE, SHORT CHAIN DEHYDROGENASE_REDUCTASE FAMILY (AFU_ORTHOLOGUE AFUA_5G14000)"/>
    <property type="match status" value="1"/>
</dbReference>
<sequence length="238" mass="25016">MGTEVIIVGVGAEQGLGAAVARRFAREGHHVLLAGRTAEKLDRVAAAIQAAGGSAEAVVADATDEAAIGTLFARAHQPEIVVFNAGSNLRRPFRELTVVEVENTWRTNTLGGFIVAREAARHLVPQGRGTLILTGATASLRGASGFAAFAAAKAGLRALAQSAARELGPLGLHVAHAVIDGGIDGERLRSRSPERAEAAGPDGLLSIDAIAEAYWQLHRQHRSAWTLELDLRPYGEKF</sequence>
<dbReference type="PANTHER" id="PTHR43431">
    <property type="entry name" value="OXIDOREDUCTASE, SHORT CHAIN DEHYDROGENASE/REDUCTASE FAMILY (AFU_ORTHOLOGUE AFUA_5G14000)"/>
    <property type="match status" value="1"/>
</dbReference>
<reference evidence="1 2" key="1">
    <citation type="submission" date="2019-01" db="EMBL/GenBank/DDBJ databases">
        <authorList>
            <person name="Chen W.-M."/>
        </authorList>
    </citation>
    <scope>NUCLEOTIDE SEQUENCE [LARGE SCALE GENOMIC DNA]</scope>
    <source>
        <strain evidence="1 2">CCP-6</strain>
    </source>
</reference>
<accession>A0A437M1R4</accession>
<evidence type="ECO:0000313" key="1">
    <source>
        <dbReference type="EMBL" id="RVT91650.1"/>
    </source>
</evidence>
<dbReference type="OrthoDB" id="5513072at2"/>
<proteinExistence type="predicted"/>
<protein>
    <submittedName>
        <fullName evidence="1">SDR family NAD(P)-dependent oxidoreductase</fullName>
    </submittedName>
</protein>
<dbReference type="InterPro" id="IPR036291">
    <property type="entry name" value="NAD(P)-bd_dom_sf"/>
</dbReference>
<dbReference type="EMBL" id="SACL01000010">
    <property type="protein sequence ID" value="RVT91650.1"/>
    <property type="molecule type" value="Genomic_DNA"/>
</dbReference>
<keyword evidence="2" id="KW-1185">Reference proteome</keyword>
<dbReference type="Proteomes" id="UP000282957">
    <property type="component" value="Unassembled WGS sequence"/>
</dbReference>
<evidence type="ECO:0000313" key="2">
    <source>
        <dbReference type="Proteomes" id="UP000282957"/>
    </source>
</evidence>
<dbReference type="SUPFAM" id="SSF51735">
    <property type="entry name" value="NAD(P)-binding Rossmann-fold domains"/>
    <property type="match status" value="1"/>
</dbReference>